<dbReference type="GO" id="GO:0046872">
    <property type="term" value="F:metal ion binding"/>
    <property type="evidence" value="ECO:0007669"/>
    <property type="project" value="InterPro"/>
</dbReference>
<dbReference type="InterPro" id="IPR001431">
    <property type="entry name" value="Pept_M16_Zn_BS"/>
</dbReference>
<reference evidence="5 6" key="1">
    <citation type="submission" date="2018-03" db="EMBL/GenBank/DDBJ databases">
        <title>Genomic Encyclopedia of Type Strains, Phase III (KMG-III): the genomes of soil and plant-associated and newly described type strains.</title>
        <authorList>
            <person name="Whitman W."/>
        </authorList>
    </citation>
    <scope>NUCLEOTIDE SEQUENCE [LARGE SCALE GENOMIC DNA]</scope>
    <source>
        <strain evidence="5 6">CGMCC 1.12259</strain>
    </source>
</reference>
<sequence>MVTTHTCENGLRIVSEHIPHFRSVAVGVFVKAGSRDETPEENGITHFIEHMLFKGTETRTAKQIAREFDRIGGDINAYTSKEYTCYYAKVLDHHAEHAVRVIADMFFNSVMDPAEIDKERQVVLEEISMTEDMADDDVHEQLWRVMYPRHSIGAPILGTAETLPRFTKEKITEFMDRFYTPENTVVSIAGNITPHVIKVVEELFGSFRKKETPKIHLLPDFSSGFSFKKKDTEQGHLCLGYPGLSLNDPDIYSLSVLNNILGGSMSSRLFQEIREERGLAYSVYSYHSAYSDHGTLAIYGGTADEQIPELQEVILQSLETMRKQGLGQEEVLDSKEQLKGNLMLGLESTSSRMSRNGKQELMLGRHQEYDEILSLIDAVSMEKVESLLSLISGQPAVSIIRSKEASS</sequence>
<dbReference type="RefSeq" id="WP_106531874.1">
    <property type="nucleotide sequence ID" value="NZ_PYAT01000001.1"/>
</dbReference>
<dbReference type="Pfam" id="PF05193">
    <property type="entry name" value="Peptidase_M16_C"/>
    <property type="match status" value="1"/>
</dbReference>
<name>A0A2P8H771_9BACL</name>
<dbReference type="PROSITE" id="PS00143">
    <property type="entry name" value="INSULINASE"/>
    <property type="match status" value="1"/>
</dbReference>
<protein>
    <submittedName>
        <fullName evidence="5">Putative Zn-dependent peptidase</fullName>
    </submittedName>
</protein>
<dbReference type="InterPro" id="IPR007863">
    <property type="entry name" value="Peptidase_M16_C"/>
</dbReference>
<dbReference type="Gene3D" id="3.30.830.10">
    <property type="entry name" value="Metalloenzyme, LuxS/M16 peptidase-like"/>
    <property type="match status" value="2"/>
</dbReference>
<evidence type="ECO:0000313" key="6">
    <source>
        <dbReference type="Proteomes" id="UP000242682"/>
    </source>
</evidence>
<dbReference type="EMBL" id="PYAT01000001">
    <property type="protein sequence ID" value="PSL42085.1"/>
    <property type="molecule type" value="Genomic_DNA"/>
</dbReference>
<evidence type="ECO:0000256" key="2">
    <source>
        <dbReference type="RuleBase" id="RU004447"/>
    </source>
</evidence>
<dbReference type="InterPro" id="IPR011765">
    <property type="entry name" value="Pept_M16_N"/>
</dbReference>
<dbReference type="OrthoDB" id="9811314at2"/>
<feature type="domain" description="Peptidase M16 N-terminal" evidence="3">
    <location>
        <begin position="12"/>
        <end position="159"/>
    </location>
</feature>
<feature type="domain" description="Peptidase M16 C-terminal" evidence="4">
    <location>
        <begin position="166"/>
        <end position="338"/>
    </location>
</feature>
<gene>
    <name evidence="5" type="ORF">B0H99_101333</name>
</gene>
<evidence type="ECO:0000256" key="1">
    <source>
        <dbReference type="ARBA" id="ARBA00007261"/>
    </source>
</evidence>
<dbReference type="AlphaFoldDB" id="A0A2P8H771"/>
<dbReference type="FunFam" id="3.30.830.10:FF:000008">
    <property type="entry name" value="Mitochondrial-processing peptidase subunit beta"/>
    <property type="match status" value="1"/>
</dbReference>
<proteinExistence type="inferred from homology"/>
<comment type="similarity">
    <text evidence="1 2">Belongs to the peptidase M16 family.</text>
</comment>
<dbReference type="GO" id="GO:0004222">
    <property type="term" value="F:metalloendopeptidase activity"/>
    <property type="evidence" value="ECO:0007669"/>
    <property type="project" value="InterPro"/>
</dbReference>
<dbReference type="PANTHER" id="PTHR11851:SF49">
    <property type="entry name" value="MITOCHONDRIAL-PROCESSING PEPTIDASE SUBUNIT ALPHA"/>
    <property type="match status" value="1"/>
</dbReference>
<dbReference type="InterPro" id="IPR050361">
    <property type="entry name" value="MPP/UQCRC_Complex"/>
</dbReference>
<evidence type="ECO:0000313" key="5">
    <source>
        <dbReference type="EMBL" id="PSL42085.1"/>
    </source>
</evidence>
<dbReference type="Pfam" id="PF00675">
    <property type="entry name" value="Peptidase_M16"/>
    <property type="match status" value="1"/>
</dbReference>
<keyword evidence="6" id="KW-1185">Reference proteome</keyword>
<accession>A0A2P8H771</accession>
<dbReference type="SUPFAM" id="SSF63411">
    <property type="entry name" value="LuxS/MPP-like metallohydrolase"/>
    <property type="match status" value="2"/>
</dbReference>
<comment type="caution">
    <text evidence="5">The sequence shown here is derived from an EMBL/GenBank/DDBJ whole genome shotgun (WGS) entry which is preliminary data.</text>
</comment>
<evidence type="ECO:0000259" key="3">
    <source>
        <dbReference type="Pfam" id="PF00675"/>
    </source>
</evidence>
<evidence type="ECO:0000259" key="4">
    <source>
        <dbReference type="Pfam" id="PF05193"/>
    </source>
</evidence>
<organism evidence="5 6">
    <name type="scientific">Planomicrobium soli</name>
    <dbReference type="NCBI Taxonomy" id="1176648"/>
    <lineage>
        <taxon>Bacteria</taxon>
        <taxon>Bacillati</taxon>
        <taxon>Bacillota</taxon>
        <taxon>Bacilli</taxon>
        <taxon>Bacillales</taxon>
        <taxon>Caryophanaceae</taxon>
        <taxon>Planomicrobium</taxon>
    </lineage>
</organism>
<dbReference type="GO" id="GO:0006508">
    <property type="term" value="P:proteolysis"/>
    <property type="evidence" value="ECO:0007669"/>
    <property type="project" value="InterPro"/>
</dbReference>
<dbReference type="Proteomes" id="UP000242682">
    <property type="component" value="Unassembled WGS sequence"/>
</dbReference>
<dbReference type="PANTHER" id="PTHR11851">
    <property type="entry name" value="METALLOPROTEASE"/>
    <property type="match status" value="1"/>
</dbReference>
<dbReference type="InterPro" id="IPR011249">
    <property type="entry name" value="Metalloenz_LuxS/M16"/>
</dbReference>